<evidence type="ECO:0000256" key="3">
    <source>
        <dbReference type="ARBA" id="ARBA00022692"/>
    </source>
</evidence>
<feature type="transmembrane region" description="Helical" evidence="6">
    <location>
        <begin position="49"/>
        <end position="70"/>
    </location>
</feature>
<evidence type="ECO:0000256" key="5">
    <source>
        <dbReference type="ARBA" id="ARBA00023136"/>
    </source>
</evidence>
<dbReference type="Gene3D" id="1.20.1250.20">
    <property type="entry name" value="MFS general substrate transporter like domains"/>
    <property type="match status" value="1"/>
</dbReference>
<dbReference type="InterPro" id="IPR018490">
    <property type="entry name" value="cNMP-bd_dom_sf"/>
</dbReference>
<sequence>MTAIDPKDEVGDEVQAPKGFIGTATSSLRETGTSIASVFRNPALRRMQIALAGSMIGDWAYATAVAVWAYGVGGVTAVGVWTGIRLGLMAFTAPFGATFADRFPRKNVMIIADLTRVALVSAAVMCLVLETPPAPIFILATLTSLMGTPFRSAQRALTPSLAKTPDELTASNGTSSTIESLAVFIGPAIGALLIGATNVQTVFAFNALTFLWSTVSVLGIKVPERAEDRQSDSPVGADEPDKESFLSEVTGGFRTIAGNRDLLAVAWLVSAQTIVAGASAVMFLVMAVEILGTGPHGLGYLDSTLGVGAIFGGLFAIARAARNHLAQDLTIGVVLWALPLLLVTVWPTPAAVFTAVALLGLANPLVDVNFDTIVQRVTPDEVLGRVFGSLEACLIGSMALGAFVMPMVLNLWSLRTALGVVGVGVTVLALPLLPRMRSLDARLTAPVGLDLLRRISIFTPLSSAVVESLARDLIRVPVAAGGVVVREGDESDRFFIVDTGLVEVTQDGVVLRREGPGEFFGEIGLLRDVPRTATVTAVEDTVLQSLSREAFLSAVNGERDSYLAVDDIVTRRLTV</sequence>
<feature type="transmembrane region" description="Helical" evidence="6">
    <location>
        <begin position="329"/>
        <end position="346"/>
    </location>
</feature>
<dbReference type="PANTHER" id="PTHR23513:SF11">
    <property type="entry name" value="STAPHYLOFERRIN A TRANSPORTER"/>
    <property type="match status" value="1"/>
</dbReference>
<dbReference type="SUPFAM" id="SSF103473">
    <property type="entry name" value="MFS general substrate transporter"/>
    <property type="match status" value="1"/>
</dbReference>
<dbReference type="InterPro" id="IPR011701">
    <property type="entry name" value="MFS"/>
</dbReference>
<gene>
    <name evidence="8" type="ORF">J2X11_001530</name>
</gene>
<evidence type="ECO:0000256" key="4">
    <source>
        <dbReference type="ARBA" id="ARBA00022989"/>
    </source>
</evidence>
<dbReference type="Pfam" id="PF00027">
    <property type="entry name" value="cNMP_binding"/>
    <property type="match status" value="1"/>
</dbReference>
<dbReference type="Pfam" id="PF07690">
    <property type="entry name" value="MFS_1"/>
    <property type="match status" value="1"/>
</dbReference>
<organism evidence="8 9">
    <name type="scientific">Aeromicrobium panaciterrae</name>
    <dbReference type="NCBI Taxonomy" id="363861"/>
    <lineage>
        <taxon>Bacteria</taxon>
        <taxon>Bacillati</taxon>
        <taxon>Actinomycetota</taxon>
        <taxon>Actinomycetes</taxon>
        <taxon>Propionibacteriales</taxon>
        <taxon>Nocardioidaceae</taxon>
        <taxon>Aeromicrobium</taxon>
    </lineage>
</organism>
<accession>A0ABU1UNC8</accession>
<dbReference type="Proteomes" id="UP001257739">
    <property type="component" value="Unassembled WGS sequence"/>
</dbReference>
<dbReference type="InterPro" id="IPR036259">
    <property type="entry name" value="MFS_trans_sf"/>
</dbReference>
<evidence type="ECO:0000256" key="6">
    <source>
        <dbReference type="SAM" id="Phobius"/>
    </source>
</evidence>
<dbReference type="Gene3D" id="2.60.120.10">
    <property type="entry name" value="Jelly Rolls"/>
    <property type="match status" value="1"/>
</dbReference>
<feature type="transmembrane region" description="Helical" evidence="6">
    <location>
        <begin position="382"/>
        <end position="405"/>
    </location>
</feature>
<feature type="domain" description="Cyclic nucleotide-binding" evidence="7">
    <location>
        <begin position="457"/>
        <end position="551"/>
    </location>
</feature>
<dbReference type="CDD" id="cd00038">
    <property type="entry name" value="CAP_ED"/>
    <property type="match status" value="1"/>
</dbReference>
<dbReference type="SUPFAM" id="SSF51206">
    <property type="entry name" value="cAMP-binding domain-like"/>
    <property type="match status" value="1"/>
</dbReference>
<comment type="caution">
    <text evidence="8">The sequence shown here is derived from an EMBL/GenBank/DDBJ whole genome shotgun (WGS) entry which is preliminary data.</text>
</comment>
<feature type="transmembrane region" description="Helical" evidence="6">
    <location>
        <begin position="108"/>
        <end position="130"/>
    </location>
</feature>
<comment type="subcellular location">
    <subcellularLocation>
        <location evidence="1">Cell membrane</location>
        <topology evidence="1">Multi-pass membrane protein</topology>
    </subcellularLocation>
</comment>
<feature type="transmembrane region" description="Helical" evidence="6">
    <location>
        <begin position="262"/>
        <end position="286"/>
    </location>
</feature>
<feature type="transmembrane region" description="Helical" evidence="6">
    <location>
        <begin position="411"/>
        <end position="433"/>
    </location>
</feature>
<evidence type="ECO:0000256" key="1">
    <source>
        <dbReference type="ARBA" id="ARBA00004651"/>
    </source>
</evidence>
<dbReference type="InterPro" id="IPR000595">
    <property type="entry name" value="cNMP-bd_dom"/>
</dbReference>
<keyword evidence="2" id="KW-1003">Cell membrane</keyword>
<protein>
    <submittedName>
        <fullName evidence="8">MFS family permease</fullName>
    </submittedName>
</protein>
<dbReference type="SMART" id="SM00100">
    <property type="entry name" value="cNMP"/>
    <property type="match status" value="1"/>
</dbReference>
<evidence type="ECO:0000313" key="9">
    <source>
        <dbReference type="Proteomes" id="UP001257739"/>
    </source>
</evidence>
<dbReference type="CDD" id="cd06173">
    <property type="entry name" value="MFS_MefA_like"/>
    <property type="match status" value="1"/>
</dbReference>
<dbReference type="PANTHER" id="PTHR23513">
    <property type="entry name" value="INTEGRAL MEMBRANE EFFLUX PROTEIN-RELATED"/>
    <property type="match status" value="1"/>
</dbReference>
<feature type="transmembrane region" description="Helical" evidence="6">
    <location>
        <begin position="298"/>
        <end position="317"/>
    </location>
</feature>
<dbReference type="InterPro" id="IPR018488">
    <property type="entry name" value="cNMP-bd_CS"/>
</dbReference>
<keyword evidence="4 6" id="KW-1133">Transmembrane helix</keyword>
<dbReference type="PRINTS" id="PR00103">
    <property type="entry name" value="CAMPKINASE"/>
</dbReference>
<feature type="transmembrane region" description="Helical" evidence="6">
    <location>
        <begin position="174"/>
        <end position="196"/>
    </location>
</feature>
<feature type="transmembrane region" description="Helical" evidence="6">
    <location>
        <begin position="76"/>
        <end position="96"/>
    </location>
</feature>
<keyword evidence="5 6" id="KW-0472">Membrane</keyword>
<dbReference type="RefSeq" id="WP_309969025.1">
    <property type="nucleotide sequence ID" value="NZ_JAVDWH010000001.1"/>
</dbReference>
<keyword evidence="3 6" id="KW-0812">Transmembrane</keyword>
<evidence type="ECO:0000259" key="7">
    <source>
        <dbReference type="PROSITE" id="PS50042"/>
    </source>
</evidence>
<proteinExistence type="predicted"/>
<dbReference type="EMBL" id="JAVDWH010000001">
    <property type="protein sequence ID" value="MDR7086691.1"/>
    <property type="molecule type" value="Genomic_DNA"/>
</dbReference>
<evidence type="ECO:0000256" key="2">
    <source>
        <dbReference type="ARBA" id="ARBA00022475"/>
    </source>
</evidence>
<dbReference type="PROSITE" id="PS00889">
    <property type="entry name" value="CNMP_BINDING_2"/>
    <property type="match status" value="1"/>
</dbReference>
<dbReference type="PROSITE" id="PS50042">
    <property type="entry name" value="CNMP_BINDING_3"/>
    <property type="match status" value="1"/>
</dbReference>
<keyword evidence="9" id="KW-1185">Reference proteome</keyword>
<dbReference type="InterPro" id="IPR014710">
    <property type="entry name" value="RmlC-like_jellyroll"/>
</dbReference>
<reference evidence="8 9" key="1">
    <citation type="submission" date="2023-07" db="EMBL/GenBank/DDBJ databases">
        <title>Sorghum-associated microbial communities from plants grown in Nebraska, USA.</title>
        <authorList>
            <person name="Schachtman D."/>
        </authorList>
    </citation>
    <scope>NUCLEOTIDE SEQUENCE [LARGE SCALE GENOMIC DNA]</scope>
    <source>
        <strain evidence="8 9">BE248</strain>
    </source>
</reference>
<evidence type="ECO:0000313" key="8">
    <source>
        <dbReference type="EMBL" id="MDR7086691.1"/>
    </source>
</evidence>
<name>A0ABU1UNC8_9ACTN</name>